<feature type="transmembrane region" description="Helical" evidence="1">
    <location>
        <begin position="194"/>
        <end position="215"/>
    </location>
</feature>
<comment type="caution">
    <text evidence="2">The sequence shown here is derived from an EMBL/GenBank/DDBJ whole genome shotgun (WGS) entry which is preliminary data.</text>
</comment>
<proteinExistence type="predicted"/>
<feature type="transmembrane region" description="Helical" evidence="1">
    <location>
        <begin position="23"/>
        <end position="50"/>
    </location>
</feature>
<evidence type="ECO:0000313" key="2">
    <source>
        <dbReference type="EMBL" id="GBC97517.1"/>
    </source>
</evidence>
<feature type="transmembrane region" description="Helical" evidence="1">
    <location>
        <begin position="346"/>
        <end position="366"/>
    </location>
</feature>
<name>A0A2H5X8S7_9BACT</name>
<feature type="transmembrane region" description="Helical" evidence="1">
    <location>
        <begin position="280"/>
        <end position="299"/>
    </location>
</feature>
<keyword evidence="1" id="KW-0472">Membrane</keyword>
<dbReference type="AlphaFoldDB" id="A0A2H5X8S7"/>
<organism evidence="2 3">
    <name type="scientific">Candidatus Fervidibacter japonicus</name>
    <dbReference type="NCBI Taxonomy" id="2035412"/>
    <lineage>
        <taxon>Bacteria</taxon>
        <taxon>Candidatus Fervidibacterota</taxon>
        <taxon>Candidatus Fervidibacter</taxon>
    </lineage>
</organism>
<gene>
    <name evidence="2" type="ORF">HRbin17_00004</name>
</gene>
<keyword evidence="1" id="KW-1133">Transmembrane helix</keyword>
<sequence>MDGDHQQVTLAVTPRWRYWKRNFMLGVVNGILFKVGVTFSHPSTVLAVFLTKLTGNELFAGLLTAVAGIGWFLPPLFVAGYVEALPRKLPLYTRMALGRALGWLWMIGVVVYVAPYAPSFAAVLFLLGYAVFTVTGGIGTLAFMDIFARTVPFRRRGAFWGLRMFFGSLLGIAVGAFVRHILREEWGFAFPFNYAVLLACSFGAFALGWFSFFLVHEPPPEWTPPPRSWREQWATMVQLWRERDDFRQLIKTRLLLDFELIALPYYSTYAVKVLGAKPSLLGAFIIAETAGGLIANLLWSTLSDRKSNLFVLQNAALLAAFPSGWVLLLTAMHFGLGLPVLALYPLTYFFLALATTGVGIAFTNYVLELADDAHRPTYLALSNASESGMMMLPVLGGILLKFVPHPVLFAIAFTGAFIAARQARRLRPAFAAPPAAAASPPQR</sequence>
<reference evidence="3" key="1">
    <citation type="submission" date="2017-09" db="EMBL/GenBank/DDBJ databases">
        <title>Metaegenomics of thermophilic ammonia-oxidizing enrichment culture.</title>
        <authorList>
            <person name="Kato S."/>
            <person name="Suzuki K."/>
        </authorList>
    </citation>
    <scope>NUCLEOTIDE SEQUENCE [LARGE SCALE GENOMIC DNA]</scope>
</reference>
<feature type="transmembrane region" description="Helical" evidence="1">
    <location>
        <begin position="96"/>
        <end position="114"/>
    </location>
</feature>
<dbReference type="Gene3D" id="1.20.1250.20">
    <property type="entry name" value="MFS general substrate transporter like domains"/>
    <property type="match status" value="1"/>
</dbReference>
<dbReference type="PANTHER" id="PTHR23526">
    <property type="entry name" value="INTEGRAL MEMBRANE TRANSPORT PROTEIN-RELATED"/>
    <property type="match status" value="1"/>
</dbReference>
<feature type="transmembrane region" description="Helical" evidence="1">
    <location>
        <begin position="402"/>
        <end position="420"/>
    </location>
</feature>
<evidence type="ECO:0000313" key="3">
    <source>
        <dbReference type="Proteomes" id="UP000236173"/>
    </source>
</evidence>
<dbReference type="PANTHER" id="PTHR23526:SF1">
    <property type="entry name" value="MAJOR FACILITATOR SUPERFAMILY MFS_1"/>
    <property type="match status" value="1"/>
</dbReference>
<feature type="transmembrane region" description="Helical" evidence="1">
    <location>
        <begin position="120"/>
        <end position="148"/>
    </location>
</feature>
<feature type="transmembrane region" description="Helical" evidence="1">
    <location>
        <begin position="311"/>
        <end position="334"/>
    </location>
</feature>
<dbReference type="InterPro" id="IPR036259">
    <property type="entry name" value="MFS_trans_sf"/>
</dbReference>
<evidence type="ECO:0008006" key="4">
    <source>
        <dbReference type="Google" id="ProtNLM"/>
    </source>
</evidence>
<dbReference type="Proteomes" id="UP000236173">
    <property type="component" value="Unassembled WGS sequence"/>
</dbReference>
<protein>
    <recommendedName>
        <fullName evidence="4">Major facilitator superfamily (MFS) profile domain-containing protein</fullName>
    </recommendedName>
</protein>
<dbReference type="InterPro" id="IPR052528">
    <property type="entry name" value="Sugar_transport-like"/>
</dbReference>
<accession>A0A2H5X8S7</accession>
<keyword evidence="1" id="KW-0812">Transmembrane</keyword>
<feature type="transmembrane region" description="Helical" evidence="1">
    <location>
        <begin position="160"/>
        <end position="182"/>
    </location>
</feature>
<evidence type="ECO:0000256" key="1">
    <source>
        <dbReference type="SAM" id="Phobius"/>
    </source>
</evidence>
<dbReference type="EMBL" id="BEHT01000001">
    <property type="protein sequence ID" value="GBC97517.1"/>
    <property type="molecule type" value="Genomic_DNA"/>
</dbReference>
<dbReference type="SUPFAM" id="SSF103473">
    <property type="entry name" value="MFS general substrate transporter"/>
    <property type="match status" value="1"/>
</dbReference>
<feature type="transmembrane region" description="Helical" evidence="1">
    <location>
        <begin position="62"/>
        <end position="84"/>
    </location>
</feature>